<evidence type="ECO:0000313" key="2">
    <source>
        <dbReference type="Proteomes" id="UP001515683"/>
    </source>
</evidence>
<comment type="caution">
    <text evidence="1">The sequence shown here is derived from an EMBL/GenBank/DDBJ whole genome shotgun (WGS) entry which is preliminary data.</text>
</comment>
<organism evidence="1 2">
    <name type="scientific">Candidatus Pantoea multigeneris</name>
    <dbReference type="NCBI Taxonomy" id="2608357"/>
    <lineage>
        <taxon>Bacteria</taxon>
        <taxon>Pseudomonadati</taxon>
        <taxon>Pseudomonadota</taxon>
        <taxon>Gammaproteobacteria</taxon>
        <taxon>Enterobacterales</taxon>
        <taxon>Erwiniaceae</taxon>
        <taxon>Pantoea</taxon>
    </lineage>
</organism>
<keyword evidence="2" id="KW-1185">Reference proteome</keyword>
<proteinExistence type="predicted"/>
<reference evidence="1 2" key="1">
    <citation type="journal article" date="2019" name="bioRxiv">
        <title>Bacteria contribute to plant secondary compound degradation in a generalist herbivore system.</title>
        <authorList>
            <person name="Francoeur C.B."/>
            <person name="Khadempour L."/>
            <person name="Moreira-Soto R.D."/>
            <person name="Gotting K."/>
            <person name="Book A.J."/>
            <person name="Pinto-Tomas A.A."/>
            <person name="Keefover-Ring K."/>
            <person name="Currie C.R."/>
        </authorList>
    </citation>
    <scope>NUCLEOTIDE SEQUENCE [LARGE SCALE GENOMIC DNA]</scope>
    <source>
        <strain evidence="1">Acro-835</strain>
    </source>
</reference>
<sequence>MNTHNVNTAASESTKTWVAKINTTGLSAFLAEDMLFLASLCDREKRMLQAEREELVAGTFINIREKVCHSVTDWHTPKPKIPAAVVSAWLMSREMVLSSFGSEWEAFFDHEVKELKLELLSAVAIADAEGDMYA</sequence>
<dbReference type="RefSeq" id="WP_167017560.1">
    <property type="nucleotide sequence ID" value="NZ_VWXF01000011.1"/>
</dbReference>
<dbReference type="EMBL" id="VWXF01000011">
    <property type="protein sequence ID" value="NIF23904.1"/>
    <property type="molecule type" value="Genomic_DNA"/>
</dbReference>
<accession>A0ABX0RJW5</accession>
<gene>
    <name evidence="1" type="ORF">F3J40_20195</name>
</gene>
<protein>
    <submittedName>
        <fullName evidence="1">Uncharacterized protein</fullName>
    </submittedName>
</protein>
<evidence type="ECO:0000313" key="1">
    <source>
        <dbReference type="EMBL" id="NIF23904.1"/>
    </source>
</evidence>
<name>A0ABX0RJW5_9GAMM</name>
<dbReference type="Proteomes" id="UP001515683">
    <property type="component" value="Unassembled WGS sequence"/>
</dbReference>